<keyword evidence="2" id="KW-1185">Reference proteome</keyword>
<evidence type="ECO:0000313" key="1">
    <source>
        <dbReference type="EMBL" id="MCT7660717.1"/>
    </source>
</evidence>
<dbReference type="EMBL" id="JAODWD010000005">
    <property type="protein sequence ID" value="MCT7660717.1"/>
    <property type="molecule type" value="Genomic_DNA"/>
</dbReference>
<evidence type="ECO:0000313" key="2">
    <source>
        <dbReference type="Proteomes" id="UP001206639"/>
    </source>
</evidence>
<dbReference type="Pfam" id="PF12006">
    <property type="entry name" value="DUF3500"/>
    <property type="match status" value="1"/>
</dbReference>
<organism evidence="1 2">
    <name type="scientific">Mycobacterium deserti</name>
    <dbReference type="NCBI Taxonomy" id="2978347"/>
    <lineage>
        <taxon>Bacteria</taxon>
        <taxon>Bacillati</taxon>
        <taxon>Actinomycetota</taxon>
        <taxon>Actinomycetes</taxon>
        <taxon>Mycobacteriales</taxon>
        <taxon>Mycobacteriaceae</taxon>
        <taxon>Mycobacterium</taxon>
    </lineage>
</organism>
<dbReference type="Proteomes" id="UP001206639">
    <property type="component" value="Unassembled WGS sequence"/>
</dbReference>
<proteinExistence type="predicted"/>
<dbReference type="PANTHER" id="PTHR37489:SF1">
    <property type="entry name" value="DUF3500 DOMAIN-CONTAINING PROTEIN"/>
    <property type="match status" value="1"/>
</dbReference>
<name>A0ABT2MEL9_9MYCO</name>
<sequence length="396" mass="43845">MDLSGDLTALGTLIGDYPLPAIAENAEQPWRGITTDGDVIAGLYALADHGFDCAPAAAAARSFLASLPSDVRATALHPLDSSAWRKWSNAFPDWEPTGVCLQEVDSDARNAGMRLMECSLSDAGFRTARGVMRLNRTCGELVDDYADTLTEWMYFLTIFGEPDTSQPWGWQLSGHHLDINCVFVGGQIVLTPTFMGAEPWFAESGSFAGTEVLAAERAVGYDFFASLSPSQRAQATLYPSILRQDLPHDLAGPIDGRHLSGAGQDNRLIPYTGLPAKDLSEQQRARLRDVVAPYLERLPNGPRQAKFDEVDRWLSQSWFAWIGGDDPHGPFYYKLHSPVILIEYDNHGGIFFDNDEAEPFHTHTIVRTPNGNDYGKDLLRQHYEQHHHTQADQPSN</sequence>
<reference evidence="2" key="1">
    <citation type="submission" date="2023-07" db="EMBL/GenBank/DDBJ databases">
        <authorList>
            <person name="Deng Y."/>
            <person name="Zhang Y.-Q."/>
        </authorList>
    </citation>
    <scope>NUCLEOTIDE SEQUENCE [LARGE SCALE GENOMIC DNA]</scope>
    <source>
        <strain evidence="2">CPCC 205710</strain>
    </source>
</reference>
<dbReference type="RefSeq" id="WP_260994795.1">
    <property type="nucleotide sequence ID" value="NZ_JAODWD010000005.1"/>
</dbReference>
<gene>
    <name evidence="1" type="ORF">N4S67_20140</name>
</gene>
<comment type="caution">
    <text evidence="1">The sequence shown here is derived from an EMBL/GenBank/DDBJ whole genome shotgun (WGS) entry which is preliminary data.</text>
</comment>
<dbReference type="PANTHER" id="PTHR37489">
    <property type="entry name" value="DUF3500 DOMAIN-CONTAINING PROTEIN"/>
    <property type="match status" value="1"/>
</dbReference>
<protein>
    <submittedName>
        <fullName evidence="1">DUF3500 domain-containing protein</fullName>
    </submittedName>
</protein>
<accession>A0ABT2MEL9</accession>
<dbReference type="InterPro" id="IPR021889">
    <property type="entry name" value="DUF3500"/>
</dbReference>